<evidence type="ECO:0000256" key="1">
    <source>
        <dbReference type="ARBA" id="ARBA00008694"/>
    </source>
</evidence>
<dbReference type="STRING" id="111780.Sta7437_3208"/>
<evidence type="ECO:0000313" key="6">
    <source>
        <dbReference type="Proteomes" id="UP000010473"/>
    </source>
</evidence>
<dbReference type="AlphaFoldDB" id="K9XVU8"/>
<dbReference type="Pfam" id="PF00583">
    <property type="entry name" value="Acetyltransf_1"/>
    <property type="match status" value="1"/>
</dbReference>
<dbReference type="PANTHER" id="PTHR10545">
    <property type="entry name" value="DIAMINE N-ACETYLTRANSFERASE"/>
    <property type="match status" value="1"/>
</dbReference>
<dbReference type="InterPro" id="IPR000182">
    <property type="entry name" value="GNAT_dom"/>
</dbReference>
<dbReference type="OrthoDB" id="9792929at2"/>
<gene>
    <name evidence="5" type="ordered locus">Sta7437_3208</name>
</gene>
<keyword evidence="6" id="KW-1185">Reference proteome</keyword>
<dbReference type="eggNOG" id="COG0456">
    <property type="taxonomic scope" value="Bacteria"/>
</dbReference>
<evidence type="ECO:0000256" key="3">
    <source>
        <dbReference type="ARBA" id="ARBA00023315"/>
    </source>
</evidence>
<dbReference type="CDD" id="cd04301">
    <property type="entry name" value="NAT_SF"/>
    <property type="match status" value="1"/>
</dbReference>
<dbReference type="HOGENOM" id="CLU_013985_41_3_3"/>
<feature type="domain" description="N-acetyltransferase" evidence="4">
    <location>
        <begin position="6"/>
        <end position="165"/>
    </location>
</feature>
<protein>
    <submittedName>
        <fullName evidence="5">GCN5-related N-acetyltransferase</fullName>
    </submittedName>
</protein>
<dbReference type="InterPro" id="IPR016181">
    <property type="entry name" value="Acyl_CoA_acyltransferase"/>
</dbReference>
<reference evidence="6" key="1">
    <citation type="journal article" date="2013" name="Proc. Natl. Acad. Sci. U.S.A.">
        <title>Improving the coverage of the cyanobacterial phylum using diversity-driven genome sequencing.</title>
        <authorList>
            <person name="Shih P.M."/>
            <person name="Wu D."/>
            <person name="Latifi A."/>
            <person name="Axen S.D."/>
            <person name="Fewer D.P."/>
            <person name="Talla E."/>
            <person name="Calteau A."/>
            <person name="Cai F."/>
            <person name="Tandeau de Marsac N."/>
            <person name="Rippka R."/>
            <person name="Herdman M."/>
            <person name="Sivonen K."/>
            <person name="Coursin T."/>
            <person name="Laurent T."/>
            <person name="Goodwin L."/>
            <person name="Nolan M."/>
            <person name="Davenport K.W."/>
            <person name="Han C.S."/>
            <person name="Rubin E.M."/>
            <person name="Eisen J.A."/>
            <person name="Woyke T."/>
            <person name="Gugger M."/>
            <person name="Kerfeld C.A."/>
        </authorList>
    </citation>
    <scope>NUCLEOTIDE SEQUENCE [LARGE SCALE GENOMIC DNA]</scope>
    <source>
        <strain evidence="6">ATCC 29371 / PCC 7437</strain>
    </source>
</reference>
<accession>K9XVU8</accession>
<evidence type="ECO:0000256" key="2">
    <source>
        <dbReference type="ARBA" id="ARBA00022679"/>
    </source>
</evidence>
<keyword evidence="3" id="KW-0012">Acyltransferase</keyword>
<dbReference type="PROSITE" id="PS51186">
    <property type="entry name" value="GNAT"/>
    <property type="match status" value="1"/>
</dbReference>
<keyword evidence="2" id="KW-0808">Transferase</keyword>
<comment type="similarity">
    <text evidence="1">Belongs to the acetyltransferase family.</text>
</comment>
<dbReference type="Gene3D" id="3.40.630.30">
    <property type="match status" value="1"/>
</dbReference>
<dbReference type="InterPro" id="IPR051016">
    <property type="entry name" value="Diverse_Substrate_AcTransf"/>
</dbReference>
<dbReference type="EMBL" id="CP003653">
    <property type="protein sequence ID" value="AFZ36715.1"/>
    <property type="molecule type" value="Genomic_DNA"/>
</dbReference>
<dbReference type="PANTHER" id="PTHR10545:SF29">
    <property type="entry name" value="GH14572P-RELATED"/>
    <property type="match status" value="1"/>
</dbReference>
<dbReference type="FunFam" id="3.40.630.30:FF:000064">
    <property type="entry name" value="GNAT family acetyltransferase"/>
    <property type="match status" value="1"/>
</dbReference>
<dbReference type="KEGG" id="scs:Sta7437_3208"/>
<dbReference type="RefSeq" id="WP_015194377.1">
    <property type="nucleotide sequence ID" value="NC_019748.1"/>
</dbReference>
<dbReference type="SUPFAM" id="SSF55729">
    <property type="entry name" value="Acyl-CoA N-acyltransferases (Nat)"/>
    <property type="match status" value="1"/>
</dbReference>
<name>K9XVU8_STAC7</name>
<proteinExistence type="inferred from homology"/>
<organism evidence="5 6">
    <name type="scientific">Stanieria cyanosphaera (strain ATCC 29371 / PCC 7437)</name>
    <dbReference type="NCBI Taxonomy" id="111780"/>
    <lineage>
        <taxon>Bacteria</taxon>
        <taxon>Bacillati</taxon>
        <taxon>Cyanobacteriota</taxon>
        <taxon>Cyanophyceae</taxon>
        <taxon>Pleurocapsales</taxon>
        <taxon>Dermocarpellaceae</taxon>
        <taxon>Stanieria</taxon>
    </lineage>
</organism>
<dbReference type="Proteomes" id="UP000010473">
    <property type="component" value="Chromosome"/>
</dbReference>
<evidence type="ECO:0000313" key="5">
    <source>
        <dbReference type="EMBL" id="AFZ36715.1"/>
    </source>
</evidence>
<dbReference type="GO" id="GO:0008080">
    <property type="term" value="F:N-acetyltransferase activity"/>
    <property type="evidence" value="ECO:0007669"/>
    <property type="project" value="TreeGrafter"/>
</dbReference>
<evidence type="ECO:0000259" key="4">
    <source>
        <dbReference type="PROSITE" id="PS51186"/>
    </source>
</evidence>
<sequence>MSKSSVKIRDAGVEDLNVIFSLITQKAEFDGGINSFFATTEQLKQTLFGNFPLARVLLAEIEEEVVGYALFFATYSSFLAQPSIWIDDLFVILPKRGQGIGTALLNHLAKIAQAQNYGRLEWTVNKNNHRAIAFYQQLGAKILEPIKLCRLNQTAIDQLASYSNR</sequence>